<dbReference type="AlphaFoldDB" id="A0ABD0KBT7"/>
<dbReference type="Proteomes" id="UP001519460">
    <property type="component" value="Unassembled WGS sequence"/>
</dbReference>
<comment type="caution">
    <text evidence="2">The sequence shown here is derived from an EMBL/GenBank/DDBJ whole genome shotgun (WGS) entry which is preliminary data.</text>
</comment>
<feature type="region of interest" description="Disordered" evidence="1">
    <location>
        <begin position="54"/>
        <end position="96"/>
    </location>
</feature>
<sequence>MSSRKGRLEEGYASTCHGRVEDLYQVLDDVEFFALEVALKQRVTRRCHLKEGVGRCVTSNSPTDPDEKDCCAKDKQKERQPPQSKPEALSHRSSLS</sequence>
<proteinExistence type="predicted"/>
<organism evidence="2 3">
    <name type="scientific">Batillaria attramentaria</name>
    <dbReference type="NCBI Taxonomy" id="370345"/>
    <lineage>
        <taxon>Eukaryota</taxon>
        <taxon>Metazoa</taxon>
        <taxon>Spiralia</taxon>
        <taxon>Lophotrochozoa</taxon>
        <taxon>Mollusca</taxon>
        <taxon>Gastropoda</taxon>
        <taxon>Caenogastropoda</taxon>
        <taxon>Sorbeoconcha</taxon>
        <taxon>Cerithioidea</taxon>
        <taxon>Batillariidae</taxon>
        <taxon>Batillaria</taxon>
    </lineage>
</organism>
<evidence type="ECO:0000313" key="2">
    <source>
        <dbReference type="EMBL" id="KAK7484502.1"/>
    </source>
</evidence>
<feature type="non-terminal residue" evidence="2">
    <location>
        <position position="96"/>
    </location>
</feature>
<name>A0ABD0KBT7_9CAEN</name>
<keyword evidence="3" id="KW-1185">Reference proteome</keyword>
<evidence type="ECO:0000256" key="1">
    <source>
        <dbReference type="SAM" id="MobiDB-lite"/>
    </source>
</evidence>
<gene>
    <name evidence="2" type="ORF">BaRGS_00024258</name>
</gene>
<evidence type="ECO:0000313" key="3">
    <source>
        <dbReference type="Proteomes" id="UP001519460"/>
    </source>
</evidence>
<reference evidence="2 3" key="1">
    <citation type="journal article" date="2023" name="Sci. Data">
        <title>Genome assembly of the Korean intertidal mud-creeper Batillaria attramentaria.</title>
        <authorList>
            <person name="Patra A.K."/>
            <person name="Ho P.T."/>
            <person name="Jun S."/>
            <person name="Lee S.J."/>
            <person name="Kim Y."/>
            <person name="Won Y.J."/>
        </authorList>
    </citation>
    <scope>NUCLEOTIDE SEQUENCE [LARGE SCALE GENOMIC DNA]</scope>
    <source>
        <strain evidence="2">Wonlab-2016</strain>
    </source>
</reference>
<dbReference type="EMBL" id="JACVVK020000209">
    <property type="protein sequence ID" value="KAK7484502.1"/>
    <property type="molecule type" value="Genomic_DNA"/>
</dbReference>
<feature type="compositionally biased region" description="Basic and acidic residues" evidence="1">
    <location>
        <begin position="68"/>
        <end position="80"/>
    </location>
</feature>
<protein>
    <submittedName>
        <fullName evidence="2">Uncharacterized protein</fullName>
    </submittedName>
</protein>
<accession>A0ABD0KBT7</accession>